<dbReference type="PROSITE" id="PS50977">
    <property type="entry name" value="HTH_TETR_2"/>
    <property type="match status" value="1"/>
</dbReference>
<dbReference type="EMBL" id="JABWGN010000002">
    <property type="protein sequence ID" value="NUW30630.1"/>
    <property type="molecule type" value="Genomic_DNA"/>
</dbReference>
<protein>
    <submittedName>
        <fullName evidence="6">TetR/AcrR family transcriptional regulator</fullName>
    </submittedName>
</protein>
<dbReference type="Gene3D" id="1.10.357.10">
    <property type="entry name" value="Tetracycline Repressor, domain 2"/>
    <property type="match status" value="1"/>
</dbReference>
<feature type="DNA-binding region" description="H-T-H motif" evidence="4">
    <location>
        <begin position="28"/>
        <end position="47"/>
    </location>
</feature>
<dbReference type="Pfam" id="PF00440">
    <property type="entry name" value="TetR_N"/>
    <property type="match status" value="1"/>
</dbReference>
<dbReference type="RefSeq" id="WP_175588100.1">
    <property type="nucleotide sequence ID" value="NZ_JABWGN010000002.1"/>
</dbReference>
<dbReference type="InterPro" id="IPR009057">
    <property type="entry name" value="Homeodomain-like_sf"/>
</dbReference>
<dbReference type="AlphaFoldDB" id="A0A7Y6I2Q6"/>
<dbReference type="GO" id="GO:0000976">
    <property type="term" value="F:transcription cis-regulatory region binding"/>
    <property type="evidence" value="ECO:0007669"/>
    <property type="project" value="TreeGrafter"/>
</dbReference>
<keyword evidence="1" id="KW-0805">Transcription regulation</keyword>
<evidence type="ECO:0000256" key="4">
    <source>
        <dbReference type="PROSITE-ProRule" id="PRU00335"/>
    </source>
</evidence>
<dbReference type="PANTHER" id="PTHR30055">
    <property type="entry name" value="HTH-TYPE TRANSCRIPTIONAL REGULATOR RUTR"/>
    <property type="match status" value="1"/>
</dbReference>
<evidence type="ECO:0000256" key="1">
    <source>
        <dbReference type="ARBA" id="ARBA00023015"/>
    </source>
</evidence>
<keyword evidence="3" id="KW-0804">Transcription</keyword>
<gene>
    <name evidence="6" type="ORF">HTZ77_04220</name>
</gene>
<dbReference type="InterPro" id="IPR050109">
    <property type="entry name" value="HTH-type_TetR-like_transc_reg"/>
</dbReference>
<evidence type="ECO:0000313" key="6">
    <source>
        <dbReference type="EMBL" id="NUW30630.1"/>
    </source>
</evidence>
<sequence>MAKPTDTRTRILAVARELFAQQGVRETSLREIADRLGITKPALYYHFASREDLVRSIVEPMMDDIERFVAGRERHDGAEPAAAHDPRELLGDYFELAWRHRDVLVMVVRELPVLATLEVGDRFSSWRRRLILLLLGPDPAVAARIGATVALGGLSDCAVEYAHLPPEEVKGPAVEAAAAALGFPRP</sequence>
<dbReference type="PRINTS" id="PR00455">
    <property type="entry name" value="HTHTETR"/>
</dbReference>
<dbReference type="GO" id="GO:0003700">
    <property type="term" value="F:DNA-binding transcription factor activity"/>
    <property type="evidence" value="ECO:0007669"/>
    <property type="project" value="TreeGrafter"/>
</dbReference>
<dbReference type="SUPFAM" id="SSF46689">
    <property type="entry name" value="Homeodomain-like"/>
    <property type="match status" value="1"/>
</dbReference>
<accession>A0A7Y6I2Q6</accession>
<reference evidence="6 7" key="1">
    <citation type="submission" date="2020-06" db="EMBL/GenBank/DDBJ databases">
        <title>Nonomuraea sp. SMC257, a novel actinomycete isolated from soil.</title>
        <authorList>
            <person name="Chanama M."/>
        </authorList>
    </citation>
    <scope>NUCLEOTIDE SEQUENCE [LARGE SCALE GENOMIC DNA]</scope>
    <source>
        <strain evidence="6 7">SMC257</strain>
    </source>
</reference>
<dbReference type="Proteomes" id="UP000586042">
    <property type="component" value="Unassembled WGS sequence"/>
</dbReference>
<evidence type="ECO:0000256" key="3">
    <source>
        <dbReference type="ARBA" id="ARBA00023163"/>
    </source>
</evidence>
<dbReference type="InterPro" id="IPR001647">
    <property type="entry name" value="HTH_TetR"/>
</dbReference>
<proteinExistence type="predicted"/>
<comment type="caution">
    <text evidence="6">The sequence shown here is derived from an EMBL/GenBank/DDBJ whole genome shotgun (WGS) entry which is preliminary data.</text>
</comment>
<evidence type="ECO:0000259" key="5">
    <source>
        <dbReference type="PROSITE" id="PS50977"/>
    </source>
</evidence>
<evidence type="ECO:0000313" key="7">
    <source>
        <dbReference type="Proteomes" id="UP000586042"/>
    </source>
</evidence>
<keyword evidence="7" id="KW-1185">Reference proteome</keyword>
<organism evidence="6 7">
    <name type="scientific">Nonomuraea montanisoli</name>
    <dbReference type="NCBI Taxonomy" id="2741721"/>
    <lineage>
        <taxon>Bacteria</taxon>
        <taxon>Bacillati</taxon>
        <taxon>Actinomycetota</taxon>
        <taxon>Actinomycetes</taxon>
        <taxon>Streptosporangiales</taxon>
        <taxon>Streptosporangiaceae</taxon>
        <taxon>Nonomuraea</taxon>
    </lineage>
</organism>
<dbReference type="PANTHER" id="PTHR30055:SF234">
    <property type="entry name" value="HTH-TYPE TRANSCRIPTIONAL REGULATOR BETI"/>
    <property type="match status" value="1"/>
</dbReference>
<name>A0A7Y6I2Q6_9ACTN</name>
<feature type="domain" description="HTH tetR-type" evidence="5">
    <location>
        <begin position="5"/>
        <end position="65"/>
    </location>
</feature>
<evidence type="ECO:0000256" key="2">
    <source>
        <dbReference type="ARBA" id="ARBA00023125"/>
    </source>
</evidence>
<keyword evidence="2 4" id="KW-0238">DNA-binding</keyword>